<protein>
    <submittedName>
        <fullName evidence="10">Branched-chain amino acid aminotransferase II</fullName>
    </submittedName>
</protein>
<keyword evidence="9" id="KW-1185">Reference proteome</keyword>
<evidence type="ECO:0000256" key="5">
    <source>
        <dbReference type="ARBA" id="ARBA00022679"/>
    </source>
</evidence>
<evidence type="ECO:0000313" key="10">
    <source>
        <dbReference type="RefSeq" id="XP_033457116.1"/>
    </source>
</evidence>
<dbReference type="Pfam" id="PF01063">
    <property type="entry name" value="Aminotran_4"/>
    <property type="match status" value="1"/>
</dbReference>
<dbReference type="InterPro" id="IPR043131">
    <property type="entry name" value="BCAT-like_N"/>
</dbReference>
<organism evidence="10">
    <name type="scientific">Dissoconium aciculare CBS 342.82</name>
    <dbReference type="NCBI Taxonomy" id="1314786"/>
    <lineage>
        <taxon>Eukaryota</taxon>
        <taxon>Fungi</taxon>
        <taxon>Dikarya</taxon>
        <taxon>Ascomycota</taxon>
        <taxon>Pezizomycotina</taxon>
        <taxon>Dothideomycetes</taxon>
        <taxon>Dothideomycetidae</taxon>
        <taxon>Mycosphaerellales</taxon>
        <taxon>Dissoconiaceae</taxon>
        <taxon>Dissoconium</taxon>
    </lineage>
</organism>
<dbReference type="RefSeq" id="XP_033457116.1">
    <property type="nucleotide sequence ID" value="XM_033602300.1"/>
</dbReference>
<keyword evidence="4" id="KW-0028">Amino-acid biosynthesis</keyword>
<reference evidence="10" key="2">
    <citation type="submission" date="2020-04" db="EMBL/GenBank/DDBJ databases">
        <authorList>
            <consortium name="NCBI Genome Project"/>
        </authorList>
    </citation>
    <scope>NUCLEOTIDE SEQUENCE</scope>
    <source>
        <strain evidence="10">CBS 342.82</strain>
    </source>
</reference>
<accession>A0A6J3LWD2</accession>
<dbReference type="AlphaFoldDB" id="A0A6J3LWD2"/>
<comment type="similarity">
    <text evidence="2">Belongs to the class-IV pyridoxal-phosphate-dependent aminotransferase family.</text>
</comment>
<dbReference type="InterPro" id="IPR001544">
    <property type="entry name" value="Aminotrans_IV"/>
</dbReference>
<dbReference type="InterPro" id="IPR036038">
    <property type="entry name" value="Aminotransferase-like"/>
</dbReference>
<dbReference type="PANTHER" id="PTHR11825:SF69">
    <property type="entry name" value="BRANCHED-CHAIN-AMINO-ACID AMINOTRANSFERASE"/>
    <property type="match status" value="1"/>
</dbReference>
<proteinExistence type="inferred from homology"/>
<comment type="cofactor">
    <cofactor evidence="1">
        <name>pyridoxal 5'-phosphate</name>
        <dbReference type="ChEBI" id="CHEBI:597326"/>
    </cofactor>
</comment>
<sequence>MITATWTSTRGWTNPSLIPYGPLQIMPNASVLHYATECFEGMKLYRGISDGRLRLFRPARNCARMRQSAARIALPDFDPEALRSMILDLCRTDGPKWLPDTPEGRGKFLYVRPTMIGTDAALGVQRPKEALLYVILATGGVKSGGGGGLRLLASNEDTIRAWPGGFGYAKLGANYGPSLVAQGEARSRGFDQVLWLFGPSCVVTEAGASNFFVVWRTPESQGGRLQLITAPLEERIILEGITRASILDLARERFAAPGAGRESVEVVERSFTMDEIVQARREDRLVEAFAAGTAFFVAPVSVIHFRGQDLDVPTAAGDSGEYAKTIKQWLVDIMYGNVDHEWGVVVTEAK</sequence>
<gene>
    <name evidence="10" type="ORF">K489DRAFT_343043</name>
</gene>
<dbReference type="GO" id="GO:0004084">
    <property type="term" value="F:branched-chain-amino-acid transaminase activity"/>
    <property type="evidence" value="ECO:0007669"/>
    <property type="project" value="InterPro"/>
</dbReference>
<dbReference type="Gene3D" id="3.30.470.10">
    <property type="match status" value="1"/>
</dbReference>
<keyword evidence="7" id="KW-0100">Branched-chain amino acid biosynthesis</keyword>
<dbReference type="PANTHER" id="PTHR11825">
    <property type="entry name" value="SUBGROUP IIII AMINOTRANSFERASE"/>
    <property type="match status" value="1"/>
</dbReference>
<evidence type="ECO:0000256" key="3">
    <source>
        <dbReference type="ARBA" id="ARBA00022576"/>
    </source>
</evidence>
<dbReference type="OrthoDB" id="1732691at2759"/>
<evidence type="ECO:0000256" key="6">
    <source>
        <dbReference type="ARBA" id="ARBA00022898"/>
    </source>
</evidence>
<evidence type="ECO:0000256" key="8">
    <source>
        <dbReference type="PIRSR" id="PIRSR006468-1"/>
    </source>
</evidence>
<evidence type="ECO:0000256" key="1">
    <source>
        <dbReference type="ARBA" id="ARBA00001933"/>
    </source>
</evidence>
<dbReference type="InterPro" id="IPR043132">
    <property type="entry name" value="BCAT-like_C"/>
</dbReference>
<dbReference type="InterPro" id="IPR005786">
    <property type="entry name" value="B_amino_transII"/>
</dbReference>
<dbReference type="SUPFAM" id="SSF56752">
    <property type="entry name" value="D-aminoacid aminotransferase-like PLP-dependent enzymes"/>
    <property type="match status" value="1"/>
</dbReference>
<evidence type="ECO:0000256" key="4">
    <source>
        <dbReference type="ARBA" id="ARBA00022605"/>
    </source>
</evidence>
<evidence type="ECO:0000313" key="9">
    <source>
        <dbReference type="Proteomes" id="UP000504637"/>
    </source>
</evidence>
<keyword evidence="3 10" id="KW-0032">Aminotransferase</keyword>
<name>A0A6J3LWD2_9PEZI</name>
<dbReference type="GO" id="GO:0009098">
    <property type="term" value="P:L-leucine biosynthetic process"/>
    <property type="evidence" value="ECO:0007669"/>
    <property type="project" value="TreeGrafter"/>
</dbReference>
<evidence type="ECO:0000256" key="7">
    <source>
        <dbReference type="ARBA" id="ARBA00023304"/>
    </source>
</evidence>
<keyword evidence="5" id="KW-0808">Transferase</keyword>
<dbReference type="GO" id="GO:0005739">
    <property type="term" value="C:mitochondrion"/>
    <property type="evidence" value="ECO:0007669"/>
    <property type="project" value="TreeGrafter"/>
</dbReference>
<keyword evidence="6" id="KW-0663">Pyridoxal phosphate</keyword>
<feature type="modified residue" description="N6-(pyridoxal phosphate)lysine" evidence="8">
    <location>
        <position position="170"/>
    </location>
</feature>
<evidence type="ECO:0000256" key="2">
    <source>
        <dbReference type="ARBA" id="ARBA00009320"/>
    </source>
</evidence>
<dbReference type="Proteomes" id="UP000504637">
    <property type="component" value="Unplaced"/>
</dbReference>
<dbReference type="Gene3D" id="3.20.10.10">
    <property type="entry name" value="D-amino Acid Aminotransferase, subunit A, domain 2"/>
    <property type="match status" value="1"/>
</dbReference>
<dbReference type="PIRSF" id="PIRSF006468">
    <property type="entry name" value="BCAT1"/>
    <property type="match status" value="1"/>
</dbReference>
<reference evidence="10" key="3">
    <citation type="submission" date="2025-08" db="UniProtKB">
        <authorList>
            <consortium name="RefSeq"/>
        </authorList>
    </citation>
    <scope>IDENTIFICATION</scope>
    <source>
        <strain evidence="10">CBS 342.82</strain>
    </source>
</reference>
<reference evidence="10" key="1">
    <citation type="submission" date="2020-01" db="EMBL/GenBank/DDBJ databases">
        <authorList>
            <consortium name="DOE Joint Genome Institute"/>
            <person name="Haridas S."/>
            <person name="Albert R."/>
            <person name="Binder M."/>
            <person name="Bloem J."/>
            <person name="Labutti K."/>
            <person name="Salamov A."/>
            <person name="Andreopoulos B."/>
            <person name="Baker S.E."/>
            <person name="Barry K."/>
            <person name="Bills G."/>
            <person name="Bluhm B.H."/>
            <person name="Cannon C."/>
            <person name="Castanera R."/>
            <person name="Culley D.E."/>
            <person name="Daum C."/>
            <person name="Ezra D."/>
            <person name="Gonzalez J.B."/>
            <person name="Henrissat B."/>
            <person name="Kuo A."/>
            <person name="Liang C."/>
            <person name="Lipzen A."/>
            <person name="Lutzoni F."/>
            <person name="Magnuson J."/>
            <person name="Mondo S."/>
            <person name="Nolan M."/>
            <person name="Ohm R."/>
            <person name="Pangilinan J."/>
            <person name="Park H.-J."/>
            <person name="Ramirez L."/>
            <person name="Alfaro M."/>
            <person name="Sun H."/>
            <person name="Tritt A."/>
            <person name="Yoshinaga Y."/>
            <person name="Zwiers L.-H."/>
            <person name="Turgeon B.G."/>
            <person name="Goodwin S.B."/>
            <person name="Spatafora J.W."/>
            <person name="Crous P.W."/>
            <person name="Grigoriev I.V."/>
        </authorList>
    </citation>
    <scope>NUCLEOTIDE SEQUENCE</scope>
    <source>
        <strain evidence="10">CBS 342.82</strain>
    </source>
</reference>
<dbReference type="GO" id="GO:0009099">
    <property type="term" value="P:L-valine biosynthetic process"/>
    <property type="evidence" value="ECO:0007669"/>
    <property type="project" value="TreeGrafter"/>
</dbReference>
<dbReference type="GeneID" id="54360100"/>
<dbReference type="FunFam" id="3.20.10.10:FF:000004">
    <property type="entry name" value="Branched-chain-amino-acid aminotransferase"/>
    <property type="match status" value="1"/>
</dbReference>